<dbReference type="EMBL" id="WBMO01000001">
    <property type="protein sequence ID" value="MDV2475129.1"/>
    <property type="molecule type" value="Genomic_DNA"/>
</dbReference>
<organism evidence="2 3">
    <name type="scientific">Rhodococcus zopfii</name>
    <dbReference type="NCBI Taxonomy" id="43772"/>
    <lineage>
        <taxon>Bacteria</taxon>
        <taxon>Bacillati</taxon>
        <taxon>Actinomycetota</taxon>
        <taxon>Actinomycetes</taxon>
        <taxon>Mycobacteriales</taxon>
        <taxon>Nocardiaceae</taxon>
        <taxon>Rhodococcus</taxon>
    </lineage>
</organism>
<reference evidence="2 3" key="1">
    <citation type="submission" date="2019-10" db="EMBL/GenBank/DDBJ databases">
        <title>Draft Genome Assembly of Rhodococcus zopfii DSM44189.</title>
        <authorList>
            <person name="Sutton J.M."/>
            <person name="Akob D.M."/>
            <person name="Bushman T.J."/>
        </authorList>
    </citation>
    <scope>NUCLEOTIDE SEQUENCE [LARGE SCALE GENOMIC DNA]</scope>
    <source>
        <strain evidence="2 3">DSM 44189</strain>
    </source>
</reference>
<evidence type="ECO:0000313" key="1">
    <source>
        <dbReference type="EMBL" id="MDV2475129.1"/>
    </source>
</evidence>
<sequence length="75" mass="7826">MAAPPGASGLHRLTVTRTTSTAAMQFGTAADAVRRRCDLLRQVGVIATVAETPGGYVLRYTDEEGACVALKFEGA</sequence>
<name>A0ABU3WTA4_9NOCA</name>
<dbReference type="EMBL" id="WBMO01000002">
    <property type="protein sequence ID" value="MDV2477224.1"/>
    <property type="molecule type" value="Genomic_DNA"/>
</dbReference>
<evidence type="ECO:0000313" key="3">
    <source>
        <dbReference type="Proteomes" id="UP001275440"/>
    </source>
</evidence>
<gene>
    <name evidence="1" type="ORF">F8M49_06290</name>
    <name evidence="2" type="ORF">F8M49_21125</name>
</gene>
<comment type="caution">
    <text evidence="2">The sequence shown here is derived from an EMBL/GenBank/DDBJ whole genome shotgun (WGS) entry which is preliminary data.</text>
</comment>
<dbReference type="Proteomes" id="UP001275440">
    <property type="component" value="Unassembled WGS sequence"/>
</dbReference>
<protein>
    <submittedName>
        <fullName evidence="2">Uncharacterized protein</fullName>
    </submittedName>
</protein>
<accession>A0ABU3WTA4</accession>
<proteinExistence type="predicted"/>
<evidence type="ECO:0000313" key="2">
    <source>
        <dbReference type="EMBL" id="MDV2477224.1"/>
    </source>
</evidence>
<keyword evidence="3" id="KW-1185">Reference proteome</keyword>